<dbReference type="SUPFAM" id="SSF103473">
    <property type="entry name" value="MFS general substrate transporter"/>
    <property type="match status" value="1"/>
</dbReference>
<evidence type="ECO:0000313" key="6">
    <source>
        <dbReference type="EMBL" id="CAH2217461.1"/>
    </source>
</evidence>
<dbReference type="EMBL" id="CAKXAJ010018117">
    <property type="protein sequence ID" value="CAH2217461.1"/>
    <property type="molecule type" value="Genomic_DNA"/>
</dbReference>
<feature type="transmembrane region" description="Helical" evidence="5">
    <location>
        <begin position="21"/>
        <end position="38"/>
    </location>
</feature>
<keyword evidence="7" id="KW-1185">Reference proteome</keyword>
<evidence type="ECO:0000256" key="1">
    <source>
        <dbReference type="ARBA" id="ARBA00004370"/>
    </source>
</evidence>
<sequence length="267" mass="30795">MYPWLIILPLFTKRYGRKLPQIITSLASMAIFIILYYSQSVIHILISEVLQGFLYAGNVTVRILVVTDYTSPKYRGIFLAIKSASFFWGIWVANAIGTFFYWKNIAILGFICAVYTLNVLLWPESPYWLASKGRFDECRKSFRQIHGINVKSERELKELIKVQTERFRIENEYGKMGVLEMVRSSEFYKPLLLSAVAIIQYHLSGKVVISLYILDIFKNITANEWSAYIAMLILDGVTVFGIILAKWISAFTTQLPIERKITKKMLG</sequence>
<organism evidence="6 7">
    <name type="scientific">Pararge aegeria aegeria</name>
    <dbReference type="NCBI Taxonomy" id="348720"/>
    <lineage>
        <taxon>Eukaryota</taxon>
        <taxon>Metazoa</taxon>
        <taxon>Ecdysozoa</taxon>
        <taxon>Arthropoda</taxon>
        <taxon>Hexapoda</taxon>
        <taxon>Insecta</taxon>
        <taxon>Pterygota</taxon>
        <taxon>Neoptera</taxon>
        <taxon>Endopterygota</taxon>
        <taxon>Lepidoptera</taxon>
        <taxon>Glossata</taxon>
        <taxon>Ditrysia</taxon>
        <taxon>Papilionoidea</taxon>
        <taxon>Nymphalidae</taxon>
        <taxon>Satyrinae</taxon>
        <taxon>Satyrini</taxon>
        <taxon>Parargina</taxon>
        <taxon>Pararge</taxon>
    </lineage>
</organism>
<dbReference type="InterPro" id="IPR050549">
    <property type="entry name" value="MFS_Trehalose_Transporter"/>
</dbReference>
<evidence type="ECO:0000256" key="2">
    <source>
        <dbReference type="ARBA" id="ARBA00022692"/>
    </source>
</evidence>
<keyword evidence="2 5" id="KW-0812">Transmembrane</keyword>
<reference evidence="6" key="1">
    <citation type="submission" date="2022-03" db="EMBL/GenBank/DDBJ databases">
        <authorList>
            <person name="Lindestad O."/>
        </authorList>
    </citation>
    <scope>NUCLEOTIDE SEQUENCE</scope>
</reference>
<comment type="caution">
    <text evidence="6">The sequence shown here is derived from an EMBL/GenBank/DDBJ whole genome shotgun (WGS) entry which is preliminary data.</text>
</comment>
<dbReference type="GO" id="GO:0022857">
    <property type="term" value="F:transmembrane transporter activity"/>
    <property type="evidence" value="ECO:0007669"/>
    <property type="project" value="InterPro"/>
</dbReference>
<accession>A0A8S4QSJ8</accession>
<dbReference type="Pfam" id="PF00083">
    <property type="entry name" value="Sugar_tr"/>
    <property type="match status" value="1"/>
</dbReference>
<feature type="transmembrane region" description="Helical" evidence="5">
    <location>
        <begin position="105"/>
        <end position="122"/>
    </location>
</feature>
<keyword evidence="4 5" id="KW-0472">Membrane</keyword>
<evidence type="ECO:0000256" key="4">
    <source>
        <dbReference type="ARBA" id="ARBA00023136"/>
    </source>
</evidence>
<name>A0A8S4QSJ8_9NEOP</name>
<feature type="transmembrane region" description="Helical" evidence="5">
    <location>
        <begin position="191"/>
        <end position="213"/>
    </location>
</feature>
<feature type="transmembrane region" description="Helical" evidence="5">
    <location>
        <begin position="44"/>
        <end position="65"/>
    </location>
</feature>
<dbReference type="OrthoDB" id="5290825at2759"/>
<dbReference type="Proteomes" id="UP000838756">
    <property type="component" value="Unassembled WGS sequence"/>
</dbReference>
<gene>
    <name evidence="6" type="primary">jg242</name>
    <name evidence="6" type="ORF">PAEG_LOCUS5351</name>
</gene>
<dbReference type="PANTHER" id="PTHR48021">
    <property type="match status" value="1"/>
</dbReference>
<evidence type="ECO:0000256" key="5">
    <source>
        <dbReference type="SAM" id="Phobius"/>
    </source>
</evidence>
<feature type="transmembrane region" description="Helical" evidence="5">
    <location>
        <begin position="225"/>
        <end position="245"/>
    </location>
</feature>
<dbReference type="InterPro" id="IPR005828">
    <property type="entry name" value="MFS_sugar_transport-like"/>
</dbReference>
<dbReference type="InterPro" id="IPR036259">
    <property type="entry name" value="MFS_trans_sf"/>
</dbReference>
<evidence type="ECO:0000313" key="7">
    <source>
        <dbReference type="Proteomes" id="UP000838756"/>
    </source>
</evidence>
<protein>
    <submittedName>
        <fullName evidence="6">Jg242 protein</fullName>
    </submittedName>
</protein>
<evidence type="ECO:0000256" key="3">
    <source>
        <dbReference type="ARBA" id="ARBA00022989"/>
    </source>
</evidence>
<feature type="transmembrane region" description="Helical" evidence="5">
    <location>
        <begin position="77"/>
        <end position="99"/>
    </location>
</feature>
<dbReference type="Gene3D" id="1.20.1250.20">
    <property type="entry name" value="MFS general substrate transporter like domains"/>
    <property type="match status" value="1"/>
</dbReference>
<proteinExistence type="predicted"/>
<dbReference type="PANTHER" id="PTHR48021:SF1">
    <property type="entry name" value="GH07001P-RELATED"/>
    <property type="match status" value="1"/>
</dbReference>
<dbReference type="GO" id="GO:0016020">
    <property type="term" value="C:membrane"/>
    <property type="evidence" value="ECO:0007669"/>
    <property type="project" value="UniProtKB-SubCell"/>
</dbReference>
<keyword evidence="3 5" id="KW-1133">Transmembrane helix</keyword>
<dbReference type="AlphaFoldDB" id="A0A8S4QSJ8"/>
<comment type="subcellular location">
    <subcellularLocation>
        <location evidence="1">Membrane</location>
    </subcellularLocation>
</comment>